<name>A0AA37W9K3_9GAMM</name>
<dbReference type="InterPro" id="IPR047047">
    <property type="entry name" value="GST_Omega-like_C"/>
</dbReference>
<evidence type="ECO:0000256" key="3">
    <source>
        <dbReference type="PIRSR" id="PIRSR015753-3"/>
    </source>
</evidence>
<dbReference type="InterPro" id="IPR010987">
    <property type="entry name" value="Glutathione-S-Trfase_C-like"/>
</dbReference>
<dbReference type="SFLD" id="SFLDG01148">
    <property type="entry name" value="Xi_(cytGST)"/>
    <property type="match status" value="1"/>
</dbReference>
<keyword evidence="6" id="KW-1185">Reference proteome</keyword>
<feature type="binding site" evidence="2">
    <location>
        <begin position="148"/>
        <end position="149"/>
    </location>
    <ligand>
        <name>glutathione</name>
        <dbReference type="ChEBI" id="CHEBI:57925"/>
    </ligand>
</feature>
<dbReference type="Gene3D" id="3.40.30.10">
    <property type="entry name" value="Glutaredoxin"/>
    <property type="match status" value="1"/>
</dbReference>
<organism evidence="5 6">
    <name type="scientific">Litoribrevibacter albus</name>
    <dbReference type="NCBI Taxonomy" id="1473156"/>
    <lineage>
        <taxon>Bacteria</taxon>
        <taxon>Pseudomonadati</taxon>
        <taxon>Pseudomonadota</taxon>
        <taxon>Gammaproteobacteria</taxon>
        <taxon>Oceanospirillales</taxon>
        <taxon>Oceanospirillaceae</taxon>
        <taxon>Litoribrevibacter</taxon>
    </lineage>
</organism>
<gene>
    <name evidence="5" type="ORF">GCM10007876_32350</name>
</gene>
<dbReference type="InterPro" id="IPR036282">
    <property type="entry name" value="Glutathione-S-Trfase_C_sf"/>
</dbReference>
<dbReference type="PANTHER" id="PTHR32419:SF6">
    <property type="entry name" value="GLUTATHIONE S-TRANSFERASE OMEGA-LIKE 1-RELATED"/>
    <property type="match status" value="1"/>
</dbReference>
<evidence type="ECO:0000313" key="5">
    <source>
        <dbReference type="EMBL" id="GLQ32756.1"/>
    </source>
</evidence>
<evidence type="ECO:0000313" key="6">
    <source>
        <dbReference type="Proteomes" id="UP001161389"/>
    </source>
</evidence>
<dbReference type="SFLD" id="SFLDS00019">
    <property type="entry name" value="Glutathione_Transferase_(cytos"/>
    <property type="match status" value="1"/>
</dbReference>
<dbReference type="Proteomes" id="UP001161389">
    <property type="component" value="Unassembled WGS sequence"/>
</dbReference>
<feature type="binding site" evidence="2">
    <location>
        <begin position="130"/>
        <end position="133"/>
    </location>
    <ligand>
        <name>glutathione</name>
        <dbReference type="ChEBI" id="CHEBI:57925"/>
    </ligand>
</feature>
<dbReference type="CDD" id="cd03190">
    <property type="entry name" value="GST_C_Omega_like"/>
    <property type="match status" value="1"/>
</dbReference>
<proteinExistence type="predicted"/>
<feature type="binding site" evidence="2">
    <location>
        <position position="96"/>
    </location>
    <ligand>
        <name>glutathione</name>
        <dbReference type="ChEBI" id="CHEBI:57925"/>
    </ligand>
</feature>
<dbReference type="InterPro" id="IPR016639">
    <property type="entry name" value="GST_Omega/GSH"/>
</dbReference>
<dbReference type="EMBL" id="BSNM01000016">
    <property type="protein sequence ID" value="GLQ32756.1"/>
    <property type="molecule type" value="Genomic_DNA"/>
</dbReference>
<dbReference type="RefSeq" id="WP_284382874.1">
    <property type="nucleotide sequence ID" value="NZ_BSNM01000016.1"/>
</dbReference>
<accession>A0AA37W9K3</accession>
<reference evidence="5" key="2">
    <citation type="submission" date="2023-01" db="EMBL/GenBank/DDBJ databases">
        <title>Draft genome sequence of Litoribrevibacter albus strain NBRC 110071.</title>
        <authorList>
            <person name="Sun Q."/>
            <person name="Mori K."/>
        </authorList>
    </citation>
    <scope>NUCLEOTIDE SEQUENCE</scope>
    <source>
        <strain evidence="5">NBRC 110071</strain>
    </source>
</reference>
<reference evidence="5" key="1">
    <citation type="journal article" date="2014" name="Int. J. Syst. Evol. Microbiol.">
        <title>Complete genome sequence of Corynebacterium casei LMG S-19264T (=DSM 44701T), isolated from a smear-ripened cheese.</title>
        <authorList>
            <consortium name="US DOE Joint Genome Institute (JGI-PGF)"/>
            <person name="Walter F."/>
            <person name="Albersmeier A."/>
            <person name="Kalinowski J."/>
            <person name="Ruckert C."/>
        </authorList>
    </citation>
    <scope>NUCLEOTIDE SEQUENCE</scope>
    <source>
        <strain evidence="5">NBRC 110071</strain>
    </source>
</reference>
<dbReference type="FunFam" id="3.40.30.10:FF:000058">
    <property type="entry name" value="Glutathione S-transferase, omega"/>
    <property type="match status" value="1"/>
</dbReference>
<dbReference type="InterPro" id="IPR004045">
    <property type="entry name" value="Glutathione_S-Trfase_N"/>
</dbReference>
<comment type="caution">
    <text evidence="5">The sequence shown here is derived from an EMBL/GenBank/DDBJ whole genome shotgun (WGS) entry which is preliminary data.</text>
</comment>
<dbReference type="PIRSF" id="PIRSF015753">
    <property type="entry name" value="GST"/>
    <property type="match status" value="1"/>
</dbReference>
<dbReference type="InterPro" id="IPR036249">
    <property type="entry name" value="Thioredoxin-like_sf"/>
</dbReference>
<feature type="active site" description="Proton donor/acceptor" evidence="1">
    <location>
        <position position="195"/>
    </location>
</feature>
<dbReference type="InterPro" id="IPR040079">
    <property type="entry name" value="Glutathione_S-Trfase"/>
</dbReference>
<feature type="site" description="Lowers pKa of active site Cys" evidence="3">
    <location>
        <position position="296"/>
    </location>
</feature>
<evidence type="ECO:0000256" key="1">
    <source>
        <dbReference type="PIRSR" id="PIRSR015753-1"/>
    </source>
</evidence>
<feature type="site" description="Lowers pKa of active site Cys" evidence="3">
    <location>
        <position position="253"/>
    </location>
</feature>
<dbReference type="PROSITE" id="PS50405">
    <property type="entry name" value="GST_CTER"/>
    <property type="match status" value="1"/>
</dbReference>
<feature type="active site" description="Nucleophile" evidence="1">
    <location>
        <position position="63"/>
    </location>
</feature>
<protein>
    <submittedName>
        <fullName evidence="5">Glutathione-dependent reductase</fullName>
    </submittedName>
</protein>
<evidence type="ECO:0000256" key="2">
    <source>
        <dbReference type="PIRSR" id="PIRSR015753-2"/>
    </source>
</evidence>
<sequence>MGLLVEGKWVDQWYDTKSSEGKFVREASKFHSWVTEDGSAGPTGEAGFKAEKGRYHLYVSLACPWAHRTLIFRALKGLEEYIDVTVVSPDMLDNGWELKTYPEREINDPLYGFEFMHQLYTKAKPDYTGRVTVPVLWDKKTETIVSNESAEIIRMFNSAFNGLTGDTQDFYPEALRAEIDEVNARIYDSINNGVYRAGFATTQAAYEEAYNDLFDALDWLEDRLSQQRYLVGDQITEADWRLFTTLIRFDAVYYGHFKTNKQRLEEYPHISNYVRELYQVPGVKDTVNMEHIKRHYYYSHATINPTRVVPEGPKLDFDKPHDREGFAKVAA</sequence>
<evidence type="ECO:0000259" key="4">
    <source>
        <dbReference type="PROSITE" id="PS50405"/>
    </source>
</evidence>
<dbReference type="Gene3D" id="1.20.1050.10">
    <property type="match status" value="1"/>
</dbReference>
<feature type="domain" description="GST C-terminal" evidence="4">
    <location>
        <begin position="172"/>
        <end position="299"/>
    </location>
</feature>
<dbReference type="GO" id="GO:0005737">
    <property type="term" value="C:cytoplasm"/>
    <property type="evidence" value="ECO:0007669"/>
    <property type="project" value="TreeGrafter"/>
</dbReference>
<dbReference type="Pfam" id="PF13409">
    <property type="entry name" value="GST_N_2"/>
    <property type="match status" value="1"/>
</dbReference>
<dbReference type="SUPFAM" id="SSF52833">
    <property type="entry name" value="Thioredoxin-like"/>
    <property type="match status" value="1"/>
</dbReference>
<dbReference type="SUPFAM" id="SSF47616">
    <property type="entry name" value="GST C-terminal domain-like"/>
    <property type="match status" value="1"/>
</dbReference>
<dbReference type="GO" id="GO:0004364">
    <property type="term" value="F:glutathione transferase activity"/>
    <property type="evidence" value="ECO:0007669"/>
    <property type="project" value="InterPro"/>
</dbReference>
<dbReference type="PANTHER" id="PTHR32419">
    <property type="entry name" value="GLUTATHIONYL-HYDROQUINONE REDUCTASE"/>
    <property type="match status" value="1"/>
</dbReference>
<dbReference type="SFLD" id="SFLDG01206">
    <property type="entry name" value="Xi.1"/>
    <property type="match status" value="1"/>
</dbReference>
<dbReference type="AlphaFoldDB" id="A0AA37W9K3"/>
<dbReference type="Pfam" id="PF13410">
    <property type="entry name" value="GST_C_2"/>
    <property type="match status" value="1"/>
</dbReference>